<organism evidence="3 4">
    <name type="scientific">Anncaliia algerae PRA339</name>
    <dbReference type="NCBI Taxonomy" id="1288291"/>
    <lineage>
        <taxon>Eukaryota</taxon>
        <taxon>Fungi</taxon>
        <taxon>Fungi incertae sedis</taxon>
        <taxon>Microsporidia</taxon>
        <taxon>Tubulinosematoidea</taxon>
        <taxon>Tubulinosematidae</taxon>
        <taxon>Anncaliia</taxon>
    </lineage>
</organism>
<evidence type="ECO:0000256" key="1">
    <source>
        <dbReference type="ARBA" id="ARBA00022723"/>
    </source>
</evidence>
<dbReference type="VEuPathDB" id="MicrosporidiaDB:H312_02129"/>
<sequence>MSSYEKRLKSFECSNNEIFKGRESFFAITGFVLDNLNDSDNVSCVFCQKSLEGWEKQDNPMSEHYIHSKKCFIFNLNTLLPRKKSFEFYKKDAVNAESLAKLGYFAYAIKENIPEIFCFKCGEMCNTVQKNYLFNCKLHFNKCNKRKPILGDKNKEDFFFLNMLKGKYNNLFDDYLNFEACKFDNSEKYIEMISGPPNLTVKEIILRNMKDFLDEITVRMENDENKAVNEIKRNNKI</sequence>
<evidence type="ECO:0000313" key="4">
    <source>
        <dbReference type="Proteomes" id="UP000030655"/>
    </source>
</evidence>
<dbReference type="AlphaFoldDB" id="A0A059EZI5"/>
<keyword evidence="1" id="KW-0479">Metal-binding</keyword>
<dbReference type="EMBL" id="KK365180">
    <property type="protein sequence ID" value="KCZ80453.1"/>
    <property type="molecule type" value="Genomic_DNA"/>
</dbReference>
<dbReference type="Gene3D" id="1.10.1170.10">
    <property type="entry name" value="Inhibitor Of Apoptosis Protein (2mihbC-IAP-1), Chain A"/>
    <property type="match status" value="1"/>
</dbReference>
<proteinExistence type="predicted"/>
<dbReference type="GO" id="GO:0046872">
    <property type="term" value="F:metal ion binding"/>
    <property type="evidence" value="ECO:0007669"/>
    <property type="project" value="UniProtKB-KW"/>
</dbReference>
<dbReference type="STRING" id="1288291.A0A059EZI5"/>
<dbReference type="PANTHER" id="PTHR46771">
    <property type="entry name" value="DETERIN"/>
    <property type="match status" value="1"/>
</dbReference>
<dbReference type="InterPro" id="IPR051190">
    <property type="entry name" value="Baculoviral_IAP"/>
</dbReference>
<keyword evidence="2" id="KW-0862">Zinc</keyword>
<dbReference type="Proteomes" id="UP000030655">
    <property type="component" value="Unassembled WGS sequence"/>
</dbReference>
<reference evidence="4" key="1">
    <citation type="submission" date="2013-02" db="EMBL/GenBank/DDBJ databases">
        <authorList>
            <consortium name="The Broad Institute Genome Sequencing Platform"/>
            <person name="Cuomo C."/>
            <person name="Becnel J."/>
            <person name="Sanscrainte N."/>
            <person name="Walker B."/>
            <person name="Young S.K."/>
            <person name="Zeng Q."/>
            <person name="Gargeya S."/>
            <person name="Fitzgerald M."/>
            <person name="Haas B."/>
            <person name="Abouelleil A."/>
            <person name="Alvarado L."/>
            <person name="Arachchi H.M."/>
            <person name="Berlin A.M."/>
            <person name="Chapman S.B."/>
            <person name="Dewar J."/>
            <person name="Goldberg J."/>
            <person name="Griggs A."/>
            <person name="Gujja S."/>
            <person name="Hansen M."/>
            <person name="Howarth C."/>
            <person name="Imamovic A."/>
            <person name="Larimer J."/>
            <person name="McCowan C."/>
            <person name="Murphy C."/>
            <person name="Neiman D."/>
            <person name="Pearson M."/>
            <person name="Priest M."/>
            <person name="Roberts A."/>
            <person name="Saif S."/>
            <person name="Shea T."/>
            <person name="Sisk P."/>
            <person name="Sykes S."/>
            <person name="Wortman J."/>
            <person name="Nusbaum C."/>
            <person name="Birren B."/>
        </authorList>
    </citation>
    <scope>NUCLEOTIDE SEQUENCE [LARGE SCALE GENOMIC DNA]</scope>
    <source>
        <strain evidence="4">PRA339</strain>
    </source>
</reference>
<dbReference type="PANTHER" id="PTHR46771:SF5">
    <property type="entry name" value="DETERIN"/>
    <property type="match status" value="1"/>
</dbReference>
<dbReference type="HOGENOM" id="CLU_097614_0_0_1"/>
<gene>
    <name evidence="3" type="ORF">H312_02129</name>
</gene>
<name>A0A059EZI5_9MICR</name>
<dbReference type="Pfam" id="PF00653">
    <property type="entry name" value="BIR"/>
    <property type="match status" value="1"/>
</dbReference>
<dbReference type="InterPro" id="IPR001370">
    <property type="entry name" value="BIR_rpt"/>
</dbReference>
<reference evidence="3 4" key="2">
    <citation type="submission" date="2014-03" db="EMBL/GenBank/DDBJ databases">
        <title>The Genome Sequence of Anncaliia algerae insect isolate PRA339.</title>
        <authorList>
            <consortium name="The Broad Institute Genome Sequencing Platform"/>
            <consortium name="The Broad Institute Genome Sequencing Center for Infectious Disease"/>
            <person name="Cuomo C."/>
            <person name="Becnel J."/>
            <person name="Sanscrainte N."/>
            <person name="Walker B."/>
            <person name="Young S.K."/>
            <person name="Zeng Q."/>
            <person name="Gargeya S."/>
            <person name="Fitzgerald M."/>
            <person name="Haas B."/>
            <person name="Abouelleil A."/>
            <person name="Alvarado L."/>
            <person name="Arachchi H.M."/>
            <person name="Berlin A.M."/>
            <person name="Chapman S.B."/>
            <person name="Dewar J."/>
            <person name="Goldberg J."/>
            <person name="Griggs A."/>
            <person name="Gujja S."/>
            <person name="Hansen M."/>
            <person name="Howarth C."/>
            <person name="Imamovic A."/>
            <person name="Larimer J."/>
            <person name="McCowan C."/>
            <person name="Murphy C."/>
            <person name="Neiman D."/>
            <person name="Pearson M."/>
            <person name="Priest M."/>
            <person name="Roberts A."/>
            <person name="Saif S."/>
            <person name="Shea T."/>
            <person name="Sisk P."/>
            <person name="Sykes S."/>
            <person name="Wortman J."/>
            <person name="Nusbaum C."/>
            <person name="Birren B."/>
        </authorList>
    </citation>
    <scope>NUCLEOTIDE SEQUENCE [LARGE SCALE GENOMIC DNA]</scope>
    <source>
        <strain evidence="3 4">PRA339</strain>
    </source>
</reference>
<dbReference type="SUPFAM" id="SSF57924">
    <property type="entry name" value="Inhibitor of apoptosis (IAP) repeat"/>
    <property type="match status" value="2"/>
</dbReference>
<keyword evidence="4" id="KW-1185">Reference proteome</keyword>
<dbReference type="PROSITE" id="PS50143">
    <property type="entry name" value="BIR_REPEAT_2"/>
    <property type="match status" value="1"/>
</dbReference>
<evidence type="ECO:0000256" key="2">
    <source>
        <dbReference type="ARBA" id="ARBA00022833"/>
    </source>
</evidence>
<dbReference type="OrthoDB" id="2196114at2759"/>
<dbReference type="SMART" id="SM00238">
    <property type="entry name" value="BIR"/>
    <property type="match status" value="1"/>
</dbReference>
<accession>A0A059EZI5</accession>
<protein>
    <submittedName>
        <fullName evidence="3">Uncharacterized protein</fullName>
    </submittedName>
</protein>
<evidence type="ECO:0000313" key="3">
    <source>
        <dbReference type="EMBL" id="KCZ80453.1"/>
    </source>
</evidence>